<name>A0A397W0H6_9GLOM</name>
<dbReference type="Proteomes" id="UP000266673">
    <property type="component" value="Unassembled WGS sequence"/>
</dbReference>
<dbReference type="EMBL" id="QKWP01000200">
    <property type="protein sequence ID" value="RIB24806.1"/>
    <property type="molecule type" value="Genomic_DNA"/>
</dbReference>
<keyword evidence="2" id="KW-1185">Reference proteome</keyword>
<evidence type="ECO:0000313" key="2">
    <source>
        <dbReference type="Proteomes" id="UP000266673"/>
    </source>
</evidence>
<dbReference type="STRING" id="44941.A0A397W0H6"/>
<comment type="caution">
    <text evidence="1">The sequence shown here is derived from an EMBL/GenBank/DDBJ whole genome shotgun (WGS) entry which is preliminary data.</text>
</comment>
<reference evidence="1 2" key="1">
    <citation type="submission" date="2018-06" db="EMBL/GenBank/DDBJ databases">
        <title>Comparative genomics reveals the genomic features of Rhizophagus irregularis, R. cerebriforme, R. diaphanum and Gigaspora rosea, and their symbiotic lifestyle signature.</title>
        <authorList>
            <person name="Morin E."/>
            <person name="San Clemente H."/>
            <person name="Chen E.C.H."/>
            <person name="De La Providencia I."/>
            <person name="Hainaut M."/>
            <person name="Kuo A."/>
            <person name="Kohler A."/>
            <person name="Murat C."/>
            <person name="Tang N."/>
            <person name="Roy S."/>
            <person name="Loubradou J."/>
            <person name="Henrissat B."/>
            <person name="Grigoriev I.V."/>
            <person name="Corradi N."/>
            <person name="Roux C."/>
            <person name="Martin F.M."/>
        </authorList>
    </citation>
    <scope>NUCLEOTIDE SEQUENCE [LARGE SCALE GENOMIC DNA]</scope>
    <source>
        <strain evidence="1 2">DAOM 194757</strain>
    </source>
</reference>
<accession>A0A397W0H6</accession>
<organism evidence="1 2">
    <name type="scientific">Gigaspora rosea</name>
    <dbReference type="NCBI Taxonomy" id="44941"/>
    <lineage>
        <taxon>Eukaryota</taxon>
        <taxon>Fungi</taxon>
        <taxon>Fungi incertae sedis</taxon>
        <taxon>Mucoromycota</taxon>
        <taxon>Glomeromycotina</taxon>
        <taxon>Glomeromycetes</taxon>
        <taxon>Diversisporales</taxon>
        <taxon>Gigasporaceae</taxon>
        <taxon>Gigaspora</taxon>
    </lineage>
</organism>
<proteinExistence type="predicted"/>
<dbReference type="AlphaFoldDB" id="A0A397W0H6"/>
<sequence length="197" mass="23047">MVHVHSFLEKRSKNVLTQYVYVKKQSKVHENFEQCKNRVKCDIEAPLIYSNCLHVISVRKFDNWSSGNLLIDEFFQKCSDQYLIFNTLNGFHILKEANCAVFPQNGFKESIFDTDKRYYSRLDPCLVGLKKNLKNMKHLDCFLSTKEEIQNQYVYFCLNGITEDPSTLEYILAKLKSLCDSCLHKVSFLTGPVEIYK</sequence>
<gene>
    <name evidence="1" type="ORF">C2G38_2167586</name>
</gene>
<protein>
    <submittedName>
        <fullName evidence="1">Uncharacterized protein</fullName>
    </submittedName>
</protein>
<evidence type="ECO:0000313" key="1">
    <source>
        <dbReference type="EMBL" id="RIB24806.1"/>
    </source>
</evidence>